<protein>
    <submittedName>
        <fullName evidence="2">S41 family peptidase</fullName>
    </submittedName>
</protein>
<dbReference type="Proteomes" id="UP001325680">
    <property type="component" value="Chromosome"/>
</dbReference>
<sequence length="497" mass="55167">MRILMVCFIAISIFSCKKDPVKPDPDPTPTGPVATTEQLIADSIFLFSKEMYYWQDKIGPVTYDAFNPRQYVTTGDPLKTAESVMATIRTYNTYDQQKKYSYAEAYSGGDISSAATETGYGFDVKDAWNNRSVTPSYRPADFSGWYVNYVYPNSDAGQKGVLRGMKLAKVNGTTLGYTQASIDILNNMFAYETLKSVEAQFVKANGDTLKITISDNSHTIKSVLYSTVLSTPGGRKAGYLVYKNFDKLSDSQSELDGVFQSFKNQSVSSIIIDMRCNNGGYTQTQDYLTNHIAPNSANGSIMYKYYYNSNLQAGNFNVLKTRYPSVSQFSLTGNQYLTVNFNTSTSLNIPKVYVIVSSMTASSSELFINSLKPVLGSNLVIIGDKNTRGKPVGFFPIDLFKKVTFWTVSFMTRNSVNDSVSYNGFTPDYKVYDGVDKNWGDITEDCTAAAITLIDGGMVAAKSESQTTVRSVQSLRPIERLRKQNLKDNMLFPGRGD</sequence>
<dbReference type="SMART" id="SM00245">
    <property type="entry name" value="TSPc"/>
    <property type="match status" value="1"/>
</dbReference>
<dbReference type="Gene3D" id="3.90.226.10">
    <property type="entry name" value="2-enoyl-CoA Hydratase, Chain A, domain 1"/>
    <property type="match status" value="1"/>
</dbReference>
<dbReference type="RefSeq" id="WP_162817741.1">
    <property type="nucleotide sequence ID" value="NZ_CP139960.1"/>
</dbReference>
<dbReference type="Pfam" id="PF03572">
    <property type="entry name" value="Peptidase_S41"/>
    <property type="match status" value="1"/>
</dbReference>
<dbReference type="Gene3D" id="2.30.42.10">
    <property type="match status" value="1"/>
</dbReference>
<feature type="domain" description="Tail specific protease" evidence="1">
    <location>
        <begin position="206"/>
        <end position="432"/>
    </location>
</feature>
<dbReference type="InterPro" id="IPR005151">
    <property type="entry name" value="Tail-specific_protease"/>
</dbReference>
<dbReference type="EMBL" id="CP139960">
    <property type="protein sequence ID" value="WQD39711.1"/>
    <property type="molecule type" value="Genomic_DNA"/>
</dbReference>
<keyword evidence="3" id="KW-1185">Reference proteome</keyword>
<evidence type="ECO:0000313" key="2">
    <source>
        <dbReference type="EMBL" id="WQD39711.1"/>
    </source>
</evidence>
<dbReference type="InterPro" id="IPR036034">
    <property type="entry name" value="PDZ_sf"/>
</dbReference>
<dbReference type="SUPFAM" id="SSF52096">
    <property type="entry name" value="ClpP/crotonase"/>
    <property type="match status" value="1"/>
</dbReference>
<organism evidence="2 3">
    <name type="scientific">Niabella yanshanensis</name>
    <dbReference type="NCBI Taxonomy" id="577386"/>
    <lineage>
        <taxon>Bacteria</taxon>
        <taxon>Pseudomonadati</taxon>
        <taxon>Bacteroidota</taxon>
        <taxon>Chitinophagia</taxon>
        <taxon>Chitinophagales</taxon>
        <taxon>Chitinophagaceae</taxon>
        <taxon>Niabella</taxon>
    </lineage>
</organism>
<accession>A0ABZ0W968</accession>
<evidence type="ECO:0000259" key="1">
    <source>
        <dbReference type="SMART" id="SM00245"/>
    </source>
</evidence>
<proteinExistence type="predicted"/>
<dbReference type="Gene3D" id="3.30.750.170">
    <property type="match status" value="1"/>
</dbReference>
<dbReference type="PROSITE" id="PS51257">
    <property type="entry name" value="PROKAR_LIPOPROTEIN"/>
    <property type="match status" value="1"/>
</dbReference>
<gene>
    <name evidence="2" type="ORF">U0035_06070</name>
</gene>
<name>A0ABZ0W968_9BACT</name>
<dbReference type="PANTHER" id="PTHR32060">
    <property type="entry name" value="TAIL-SPECIFIC PROTEASE"/>
    <property type="match status" value="1"/>
</dbReference>
<dbReference type="PANTHER" id="PTHR32060:SF30">
    <property type="entry name" value="CARBOXY-TERMINAL PROCESSING PROTEASE CTPA"/>
    <property type="match status" value="1"/>
</dbReference>
<reference evidence="2 3" key="1">
    <citation type="submission" date="2023-12" db="EMBL/GenBank/DDBJ databases">
        <title>Genome sequencing and assembly of bacterial species from a model synthetic community.</title>
        <authorList>
            <person name="Hogle S.L."/>
        </authorList>
    </citation>
    <scope>NUCLEOTIDE SEQUENCE [LARGE SCALE GENOMIC DNA]</scope>
    <source>
        <strain evidence="2 3">HAMBI_3031</strain>
    </source>
</reference>
<evidence type="ECO:0000313" key="3">
    <source>
        <dbReference type="Proteomes" id="UP001325680"/>
    </source>
</evidence>
<dbReference type="InterPro" id="IPR029045">
    <property type="entry name" value="ClpP/crotonase-like_dom_sf"/>
</dbReference>